<dbReference type="Proteomes" id="UP001148838">
    <property type="component" value="Unassembled WGS sequence"/>
</dbReference>
<evidence type="ECO:0000313" key="1">
    <source>
        <dbReference type="EMBL" id="KAJ4432245.1"/>
    </source>
</evidence>
<name>A0ABQ8SEJ4_PERAM</name>
<accession>A0ABQ8SEJ4</accession>
<keyword evidence="2" id="KW-1185">Reference proteome</keyword>
<sequence>MAGLCEGGNKPPGSLKAIADNVRLGQASPLSYAKGCSVLLYGAHSWSLTERERDMLRKCQRKMERKTLNITLRHRLRNEDIRRQTHLKDAAETADKLKKKWAGHVMRLNANRWTHILRTWDPRIGKRNAGR</sequence>
<gene>
    <name evidence="1" type="ORF">ANN_20861</name>
</gene>
<evidence type="ECO:0008006" key="3">
    <source>
        <dbReference type="Google" id="ProtNLM"/>
    </source>
</evidence>
<evidence type="ECO:0000313" key="2">
    <source>
        <dbReference type="Proteomes" id="UP001148838"/>
    </source>
</evidence>
<reference evidence="1 2" key="1">
    <citation type="journal article" date="2022" name="Allergy">
        <title>Genome assembly and annotation of Periplaneta americana reveal a comprehensive cockroach allergen profile.</title>
        <authorList>
            <person name="Wang L."/>
            <person name="Xiong Q."/>
            <person name="Saelim N."/>
            <person name="Wang L."/>
            <person name="Nong W."/>
            <person name="Wan A.T."/>
            <person name="Shi M."/>
            <person name="Liu X."/>
            <person name="Cao Q."/>
            <person name="Hui J.H.L."/>
            <person name="Sookrung N."/>
            <person name="Leung T.F."/>
            <person name="Tungtrongchitr A."/>
            <person name="Tsui S.K.W."/>
        </authorList>
    </citation>
    <scope>NUCLEOTIDE SEQUENCE [LARGE SCALE GENOMIC DNA]</scope>
    <source>
        <strain evidence="1">PWHHKU_190912</strain>
    </source>
</reference>
<comment type="caution">
    <text evidence="1">The sequence shown here is derived from an EMBL/GenBank/DDBJ whole genome shotgun (WGS) entry which is preliminary data.</text>
</comment>
<dbReference type="EMBL" id="JAJSOF020000029">
    <property type="protein sequence ID" value="KAJ4432245.1"/>
    <property type="molecule type" value="Genomic_DNA"/>
</dbReference>
<protein>
    <recommendedName>
        <fullName evidence="3">Reverse transcriptase</fullName>
    </recommendedName>
</protein>
<organism evidence="1 2">
    <name type="scientific">Periplaneta americana</name>
    <name type="common">American cockroach</name>
    <name type="synonym">Blatta americana</name>
    <dbReference type="NCBI Taxonomy" id="6978"/>
    <lineage>
        <taxon>Eukaryota</taxon>
        <taxon>Metazoa</taxon>
        <taxon>Ecdysozoa</taxon>
        <taxon>Arthropoda</taxon>
        <taxon>Hexapoda</taxon>
        <taxon>Insecta</taxon>
        <taxon>Pterygota</taxon>
        <taxon>Neoptera</taxon>
        <taxon>Polyneoptera</taxon>
        <taxon>Dictyoptera</taxon>
        <taxon>Blattodea</taxon>
        <taxon>Blattoidea</taxon>
        <taxon>Blattidae</taxon>
        <taxon>Blattinae</taxon>
        <taxon>Periplaneta</taxon>
    </lineage>
</organism>
<proteinExistence type="predicted"/>